<dbReference type="EMBL" id="JBJQND010000007">
    <property type="protein sequence ID" value="KAL3871029.1"/>
    <property type="molecule type" value="Genomic_DNA"/>
</dbReference>
<keyword evidence="3" id="KW-0325">Glycoprotein</keyword>
<dbReference type="PANTHER" id="PTHR11927:SF9">
    <property type="entry name" value="L-FUCOSYLTRANSFERASE"/>
    <property type="match status" value="1"/>
</dbReference>
<evidence type="ECO:0000256" key="3">
    <source>
        <dbReference type="RuleBase" id="RU363129"/>
    </source>
</evidence>
<organism evidence="4 5">
    <name type="scientific">Sinanodonta woodiana</name>
    <name type="common">Chinese pond mussel</name>
    <name type="synonym">Anodonta woodiana</name>
    <dbReference type="NCBI Taxonomy" id="1069815"/>
    <lineage>
        <taxon>Eukaryota</taxon>
        <taxon>Metazoa</taxon>
        <taxon>Spiralia</taxon>
        <taxon>Lophotrochozoa</taxon>
        <taxon>Mollusca</taxon>
        <taxon>Bivalvia</taxon>
        <taxon>Autobranchia</taxon>
        <taxon>Heteroconchia</taxon>
        <taxon>Palaeoheterodonta</taxon>
        <taxon>Unionida</taxon>
        <taxon>Unionoidea</taxon>
        <taxon>Unionidae</taxon>
        <taxon>Unioninae</taxon>
        <taxon>Sinanodonta</taxon>
    </lineage>
</organism>
<keyword evidence="5" id="KW-1185">Reference proteome</keyword>
<protein>
    <recommendedName>
        <fullName evidence="3">L-Fucosyltransferase</fullName>
        <ecNumber evidence="3">2.4.1.-</ecNumber>
    </recommendedName>
</protein>
<comment type="caution">
    <text evidence="4">The sequence shown here is derived from an EMBL/GenBank/DDBJ whole genome shotgun (WGS) entry which is preliminary data.</text>
</comment>
<proteinExistence type="inferred from homology"/>
<comment type="subcellular location">
    <subcellularLocation>
        <location evidence="3">Golgi apparatus</location>
        <location evidence="3">Golgi stack membrane</location>
        <topology evidence="3">Single-pass type II membrane protein</topology>
    </subcellularLocation>
</comment>
<keyword evidence="3" id="KW-0812">Transmembrane</keyword>
<name>A0ABD3WAU7_SINWO</name>
<dbReference type="PANTHER" id="PTHR11927">
    <property type="entry name" value="GALACTOSIDE 2-L-FUCOSYLTRANSFERASE"/>
    <property type="match status" value="1"/>
</dbReference>
<dbReference type="EC" id="2.4.1.-" evidence="3"/>
<dbReference type="InterPro" id="IPR002516">
    <property type="entry name" value="Glyco_trans_11"/>
</dbReference>
<dbReference type="CDD" id="cd11301">
    <property type="entry name" value="Fut1_Fut2_like"/>
    <property type="match status" value="1"/>
</dbReference>
<keyword evidence="3" id="KW-0735">Signal-anchor</keyword>
<evidence type="ECO:0000313" key="4">
    <source>
        <dbReference type="EMBL" id="KAL3871029.1"/>
    </source>
</evidence>
<keyword evidence="1 3" id="KW-0328">Glycosyltransferase</keyword>
<keyword evidence="3" id="KW-0333">Golgi apparatus</keyword>
<evidence type="ECO:0000313" key="5">
    <source>
        <dbReference type="Proteomes" id="UP001634394"/>
    </source>
</evidence>
<evidence type="ECO:0000256" key="2">
    <source>
        <dbReference type="ARBA" id="ARBA00022679"/>
    </source>
</evidence>
<dbReference type="GO" id="GO:0016757">
    <property type="term" value="F:glycosyltransferase activity"/>
    <property type="evidence" value="ECO:0007669"/>
    <property type="project" value="UniProtKB-KW"/>
</dbReference>
<dbReference type="Proteomes" id="UP001634394">
    <property type="component" value="Unassembled WGS sequence"/>
</dbReference>
<reference evidence="4 5" key="1">
    <citation type="submission" date="2024-11" db="EMBL/GenBank/DDBJ databases">
        <title>Chromosome-level genome assembly of the freshwater bivalve Anodonta woodiana.</title>
        <authorList>
            <person name="Chen X."/>
        </authorList>
    </citation>
    <scope>NUCLEOTIDE SEQUENCE [LARGE SCALE GENOMIC DNA]</scope>
    <source>
        <strain evidence="4">MN2024</strain>
        <tissue evidence="4">Gills</tissue>
    </source>
</reference>
<accession>A0ABD3WAU7</accession>
<keyword evidence="2 3" id="KW-0808">Transferase</keyword>
<gene>
    <name evidence="4" type="ORF">ACJMK2_039053</name>
</gene>
<dbReference type="Gene3D" id="3.40.50.11350">
    <property type="match status" value="1"/>
</dbReference>
<dbReference type="GO" id="GO:0032580">
    <property type="term" value="C:Golgi cisterna membrane"/>
    <property type="evidence" value="ECO:0007669"/>
    <property type="project" value="UniProtKB-SubCell"/>
</dbReference>
<sequence>MVLLGVSLTYAIYVKHKAKHLQSLTNSHDLHDNAIIKNCPSRLMLEYRKYITTTRTNGEMQYNLTQSTHIPVITSEMQNINTDILGLCTHMETIQNEIKNHQIVNYITISLQGRLGNVMFQLAALLSCAKRLNVTALIPSNMLVSSCFRILTTSNITVTNLKAFHEEMYAKYDSNIEHFNMSINWTLKGYFQSWIYFYKDEDLIRRLFKFSPNIQEPADKFVETFRLKNKTIVGVHVRRGDMLTDFNQKLGYATATPSYLHKSMTYFREKYSNIIFIIASDDISWCKDNIKINYDNVFSKFDDPLVDMAMLSVCDHVIITSGTFGWWGAWLAGGDVVYFEGYPRSGSEIDQGMCHEDYYPPEWIGME</sequence>
<comment type="similarity">
    <text evidence="3">Belongs to the glycosyltransferase 11 family.</text>
</comment>
<dbReference type="AlphaFoldDB" id="A0ABD3WAU7"/>
<comment type="pathway">
    <text evidence="3">Protein modification; protein glycosylation.</text>
</comment>
<evidence type="ECO:0000256" key="1">
    <source>
        <dbReference type="ARBA" id="ARBA00022676"/>
    </source>
</evidence>
<dbReference type="Pfam" id="PF01531">
    <property type="entry name" value="Glyco_transf_11"/>
    <property type="match status" value="1"/>
</dbReference>